<dbReference type="Proteomes" id="UP000095649">
    <property type="component" value="Unassembled WGS sequence"/>
</dbReference>
<keyword evidence="1" id="KW-0010">Activator</keyword>
<dbReference type="InterPro" id="IPR036866">
    <property type="entry name" value="RibonucZ/Hydroxyglut_hydro"/>
</dbReference>
<organism evidence="3 4">
    <name type="scientific">Faecalibacterium prausnitzii</name>
    <dbReference type="NCBI Taxonomy" id="853"/>
    <lineage>
        <taxon>Bacteria</taxon>
        <taxon>Bacillati</taxon>
        <taxon>Bacillota</taxon>
        <taxon>Clostridia</taxon>
        <taxon>Eubacteriales</taxon>
        <taxon>Oscillospiraceae</taxon>
        <taxon>Faecalibacterium</taxon>
    </lineage>
</organism>
<evidence type="ECO:0000256" key="1">
    <source>
        <dbReference type="ARBA" id="ARBA00023159"/>
    </source>
</evidence>
<gene>
    <name evidence="3" type="ORF">ERS852582_02780</name>
</gene>
<dbReference type="PANTHER" id="PTHR30619">
    <property type="entry name" value="DNA INTERNALIZATION/COMPETENCE PROTEIN COMEC/REC2"/>
    <property type="match status" value="1"/>
</dbReference>
<dbReference type="Pfam" id="PF00753">
    <property type="entry name" value="Lactamase_B"/>
    <property type="match status" value="1"/>
</dbReference>
<dbReference type="GO" id="GO:0008270">
    <property type="term" value="F:zinc ion binding"/>
    <property type="evidence" value="ECO:0007669"/>
    <property type="project" value="InterPro"/>
</dbReference>
<dbReference type="GO" id="GO:0006281">
    <property type="term" value="P:DNA repair"/>
    <property type="evidence" value="ECO:0007669"/>
    <property type="project" value="InterPro"/>
</dbReference>
<feature type="domain" description="Metallo-beta-lactamase" evidence="2">
    <location>
        <begin position="66"/>
        <end position="258"/>
    </location>
</feature>
<dbReference type="SMART" id="SM00849">
    <property type="entry name" value="Lactamase_B"/>
    <property type="match status" value="1"/>
</dbReference>
<dbReference type="RefSeq" id="WP_055187045.1">
    <property type="nucleotide sequence ID" value="NZ_CYXN01000049.1"/>
</dbReference>
<dbReference type="InterPro" id="IPR035451">
    <property type="entry name" value="Ada-like_dom_sf"/>
</dbReference>
<dbReference type="PANTHER" id="PTHR30619:SF1">
    <property type="entry name" value="RECOMBINATION PROTEIN 2"/>
    <property type="match status" value="1"/>
</dbReference>
<proteinExistence type="predicted"/>
<evidence type="ECO:0000259" key="2">
    <source>
        <dbReference type="SMART" id="SM00849"/>
    </source>
</evidence>
<dbReference type="SUPFAM" id="SSF56281">
    <property type="entry name" value="Metallo-hydrolase/oxidoreductase"/>
    <property type="match status" value="1"/>
</dbReference>
<evidence type="ECO:0000313" key="4">
    <source>
        <dbReference type="Proteomes" id="UP000095649"/>
    </source>
</evidence>
<dbReference type="InterPro" id="IPR001279">
    <property type="entry name" value="Metallo-B-lactamas"/>
</dbReference>
<dbReference type="GO" id="GO:0003677">
    <property type="term" value="F:DNA binding"/>
    <property type="evidence" value="ECO:0007669"/>
    <property type="project" value="InterPro"/>
</dbReference>
<dbReference type="SUPFAM" id="SSF57884">
    <property type="entry name" value="Ada DNA repair protein, N-terminal domain (N-Ada 10)"/>
    <property type="match status" value="1"/>
</dbReference>
<name>A0A173VET4_9FIRM</name>
<dbReference type="EMBL" id="CYXN01000049">
    <property type="protein sequence ID" value="CUN24705.1"/>
    <property type="molecule type" value="Genomic_DNA"/>
</dbReference>
<dbReference type="InterPro" id="IPR052159">
    <property type="entry name" value="Competence_DNA_uptake"/>
</dbReference>
<reference evidence="3 4" key="1">
    <citation type="submission" date="2015-09" db="EMBL/GenBank/DDBJ databases">
        <authorList>
            <consortium name="Pathogen Informatics"/>
        </authorList>
    </citation>
    <scope>NUCLEOTIDE SEQUENCE [LARGE SCALE GENOMIC DNA]</scope>
    <source>
        <strain evidence="3 4">2789STDY5834970</strain>
    </source>
</reference>
<dbReference type="Gene3D" id="3.40.10.10">
    <property type="entry name" value="DNA Methylphosphotriester Repair Domain"/>
    <property type="match status" value="1"/>
</dbReference>
<evidence type="ECO:0000313" key="3">
    <source>
        <dbReference type="EMBL" id="CUN24705.1"/>
    </source>
</evidence>
<dbReference type="GO" id="GO:0008168">
    <property type="term" value="F:methyltransferase activity"/>
    <property type="evidence" value="ECO:0007669"/>
    <property type="project" value="InterPro"/>
</dbReference>
<protein>
    <submittedName>
        <fullName evidence="3">ComEC family competence protein</fullName>
    </submittedName>
</protein>
<dbReference type="OrthoDB" id="9761531at2"/>
<accession>A0A173VET4</accession>
<dbReference type="CDD" id="cd07731">
    <property type="entry name" value="ComA-like_MBL-fold"/>
    <property type="match status" value="1"/>
</dbReference>
<dbReference type="GO" id="GO:0006355">
    <property type="term" value="P:regulation of DNA-templated transcription"/>
    <property type="evidence" value="ECO:0007669"/>
    <property type="project" value="InterPro"/>
</dbReference>
<dbReference type="Pfam" id="PF02805">
    <property type="entry name" value="Ada_Zn_binding"/>
    <property type="match status" value="1"/>
</dbReference>
<dbReference type="InterPro" id="IPR004026">
    <property type="entry name" value="Ada_DNA_repair_Zn-bd"/>
</dbReference>
<dbReference type="Gene3D" id="3.60.15.10">
    <property type="entry name" value="Ribonuclease Z/Hydroxyacylglutathione hydrolase-like"/>
    <property type="match status" value="1"/>
</dbReference>
<dbReference type="AlphaFoldDB" id="A0A173VET4"/>
<dbReference type="InterPro" id="IPR035681">
    <property type="entry name" value="ComA-like_MBL"/>
</dbReference>
<sequence>MENWKEEKVTLFPRRLFLRLAALALAAVLALGLTACDSLPGSGGHIVKPSTGSSQPFEMHFIDVGQALSVLVECDGQFMLYDGGNVDDGSLVVSYLQKQGVEQLQYVFCSHAHEDHVGGLAAVMAKFPAGHAYSPVTEASTKCFNDFVKYTQQQGLQLEVPSVGTVWPLGSATVTMLGPVTQYSETNNTSLVLRIDYGSTSFLLTGDMENTAETDLVNSGANLKADVLQVGHHGSSTSTGYLFLNAVLPEMGVISCGAGNKYGHPHEETLSILRDAKVDVYRTDLQGTITIGSDGQNFTVGTERFVPDSQLNPTDPSSSSTAQQAYIGNVNSKKFHLPTCPNLPAEKNQVPFSSYDEAIAAGYTPCASCIK</sequence>